<feature type="active site" description="Acyl-ester intermediate" evidence="5">
    <location>
        <position position="234"/>
    </location>
</feature>
<organism evidence="7 8">
    <name type="scientific">Dendrothele bispora (strain CBS 962.96)</name>
    <dbReference type="NCBI Taxonomy" id="1314807"/>
    <lineage>
        <taxon>Eukaryota</taxon>
        <taxon>Fungi</taxon>
        <taxon>Dikarya</taxon>
        <taxon>Basidiomycota</taxon>
        <taxon>Agaricomycotina</taxon>
        <taxon>Agaricomycetes</taxon>
        <taxon>Agaricomycetidae</taxon>
        <taxon>Agaricales</taxon>
        <taxon>Agaricales incertae sedis</taxon>
        <taxon>Dendrothele</taxon>
    </lineage>
</organism>
<accession>A0A4V4HC37</accession>
<dbReference type="PIRSF" id="PIRSF001221">
    <property type="entry name" value="Amidase_fungi"/>
    <property type="match status" value="1"/>
</dbReference>
<sequence>MTRSSEASKAKKAAQAKAIPPEWYIPKDKLPPESVKNVTGFYRTCGVLNQSEIDIVDLQPDVLLSKLASGSLTALETTIAFCKAAAVAHQLTNCLTEIFFDRAIERAKYLDETFKKNGNKPIGPLHGCPISLKDQFQIKGIECNMGIAAWLGEISERDSVLVTILNDAGAVLHCRTNVSQALMFQFGETDNYVYGKTCNPYNRTLTCGGSSGGEGALVALHGSVFGVGTDLGGSVRIPACYQGLFGLRPSLHRFPYAGARNTLLGLEGIASALGPLSRSLDGITAFSKSVIDGEPWLLDPKCPEIPWRQDMLEMKDKKPVFGVTYWDEIAMPHPPMRRALSMTVDALKKAGYEVVEVKPFKVAEAVSLVGELYSSDGGEDLRRTFAKSGEPWHPLILTAGMDKKLSVWESWQLNLKKDDFREAYLNYWNKTRELTSTGKPIDGLLLPPSVSTAHVLDKWHQYLPYTAFFNLVDLPAMVIPVNASVDPELDPVDTSYQPASDLDAAIQGCYSPEVYENAPLTVQLVGRRLREEEVIGMTRHVVKALEASKV</sequence>
<dbReference type="Gene3D" id="3.90.1300.10">
    <property type="entry name" value="Amidase signature (AS) domain"/>
    <property type="match status" value="1"/>
</dbReference>
<dbReference type="EMBL" id="ML179783">
    <property type="protein sequence ID" value="THU81745.1"/>
    <property type="molecule type" value="Genomic_DNA"/>
</dbReference>
<name>A0A4V4HC37_DENBC</name>
<evidence type="ECO:0000256" key="1">
    <source>
        <dbReference type="ARBA" id="ARBA00001311"/>
    </source>
</evidence>
<dbReference type="Proteomes" id="UP000297245">
    <property type="component" value="Unassembled WGS sequence"/>
</dbReference>
<dbReference type="AlphaFoldDB" id="A0A4V4HC37"/>
<evidence type="ECO:0000256" key="2">
    <source>
        <dbReference type="ARBA" id="ARBA00009199"/>
    </source>
</evidence>
<keyword evidence="8" id="KW-1185">Reference proteome</keyword>
<dbReference type="InterPro" id="IPR020556">
    <property type="entry name" value="Amidase_CS"/>
</dbReference>
<dbReference type="PROSITE" id="PS00571">
    <property type="entry name" value="AMIDASES"/>
    <property type="match status" value="1"/>
</dbReference>
<comment type="catalytic activity">
    <reaction evidence="1">
        <text>a monocarboxylic acid amide + H2O = a monocarboxylate + NH4(+)</text>
        <dbReference type="Rhea" id="RHEA:12020"/>
        <dbReference type="ChEBI" id="CHEBI:15377"/>
        <dbReference type="ChEBI" id="CHEBI:28938"/>
        <dbReference type="ChEBI" id="CHEBI:35757"/>
        <dbReference type="ChEBI" id="CHEBI:83628"/>
        <dbReference type="EC" id="3.5.1.4"/>
    </reaction>
</comment>
<feature type="domain" description="Amidase" evidence="6">
    <location>
        <begin position="76"/>
        <end position="534"/>
    </location>
</feature>
<evidence type="ECO:0000259" key="6">
    <source>
        <dbReference type="Pfam" id="PF01425"/>
    </source>
</evidence>
<dbReference type="EC" id="3.5.1.4" evidence="3"/>
<evidence type="ECO:0000313" key="8">
    <source>
        <dbReference type="Proteomes" id="UP000297245"/>
    </source>
</evidence>
<proteinExistence type="inferred from homology"/>
<evidence type="ECO:0000313" key="7">
    <source>
        <dbReference type="EMBL" id="THU81745.1"/>
    </source>
</evidence>
<comment type="similarity">
    <text evidence="2">Belongs to the amidase family.</text>
</comment>
<evidence type="ECO:0000256" key="5">
    <source>
        <dbReference type="PIRSR" id="PIRSR001221-1"/>
    </source>
</evidence>
<reference evidence="7 8" key="1">
    <citation type="journal article" date="2019" name="Nat. Ecol. Evol.">
        <title>Megaphylogeny resolves global patterns of mushroom evolution.</title>
        <authorList>
            <person name="Varga T."/>
            <person name="Krizsan K."/>
            <person name="Foldi C."/>
            <person name="Dima B."/>
            <person name="Sanchez-Garcia M."/>
            <person name="Sanchez-Ramirez S."/>
            <person name="Szollosi G.J."/>
            <person name="Szarkandi J.G."/>
            <person name="Papp V."/>
            <person name="Albert L."/>
            <person name="Andreopoulos W."/>
            <person name="Angelini C."/>
            <person name="Antonin V."/>
            <person name="Barry K.W."/>
            <person name="Bougher N.L."/>
            <person name="Buchanan P."/>
            <person name="Buyck B."/>
            <person name="Bense V."/>
            <person name="Catcheside P."/>
            <person name="Chovatia M."/>
            <person name="Cooper J."/>
            <person name="Damon W."/>
            <person name="Desjardin D."/>
            <person name="Finy P."/>
            <person name="Geml J."/>
            <person name="Haridas S."/>
            <person name="Hughes K."/>
            <person name="Justo A."/>
            <person name="Karasinski D."/>
            <person name="Kautmanova I."/>
            <person name="Kiss B."/>
            <person name="Kocsube S."/>
            <person name="Kotiranta H."/>
            <person name="LaButti K.M."/>
            <person name="Lechner B.E."/>
            <person name="Liimatainen K."/>
            <person name="Lipzen A."/>
            <person name="Lukacs Z."/>
            <person name="Mihaltcheva S."/>
            <person name="Morgado L.N."/>
            <person name="Niskanen T."/>
            <person name="Noordeloos M.E."/>
            <person name="Ohm R.A."/>
            <person name="Ortiz-Santana B."/>
            <person name="Ovrebo C."/>
            <person name="Racz N."/>
            <person name="Riley R."/>
            <person name="Savchenko A."/>
            <person name="Shiryaev A."/>
            <person name="Soop K."/>
            <person name="Spirin V."/>
            <person name="Szebenyi C."/>
            <person name="Tomsovsky M."/>
            <person name="Tulloss R.E."/>
            <person name="Uehling J."/>
            <person name="Grigoriev I.V."/>
            <person name="Vagvolgyi C."/>
            <person name="Papp T."/>
            <person name="Martin F.M."/>
            <person name="Miettinen O."/>
            <person name="Hibbett D.S."/>
            <person name="Nagy L.G."/>
        </authorList>
    </citation>
    <scope>NUCLEOTIDE SEQUENCE [LARGE SCALE GENOMIC DNA]</scope>
    <source>
        <strain evidence="7 8">CBS 962.96</strain>
    </source>
</reference>
<evidence type="ECO:0000256" key="4">
    <source>
        <dbReference type="ARBA" id="ARBA00022801"/>
    </source>
</evidence>
<dbReference type="InterPro" id="IPR023631">
    <property type="entry name" value="Amidase_dom"/>
</dbReference>
<dbReference type="InterPro" id="IPR036928">
    <property type="entry name" value="AS_sf"/>
</dbReference>
<dbReference type="OrthoDB" id="6428749at2759"/>
<dbReference type="Pfam" id="PF01425">
    <property type="entry name" value="Amidase"/>
    <property type="match status" value="1"/>
</dbReference>
<gene>
    <name evidence="7" type="ORF">K435DRAFT_808824</name>
</gene>
<evidence type="ECO:0000256" key="3">
    <source>
        <dbReference type="ARBA" id="ARBA00012922"/>
    </source>
</evidence>
<dbReference type="GO" id="GO:0004040">
    <property type="term" value="F:amidase activity"/>
    <property type="evidence" value="ECO:0007669"/>
    <property type="project" value="UniProtKB-EC"/>
</dbReference>
<keyword evidence="4" id="KW-0378">Hydrolase</keyword>
<dbReference type="PANTHER" id="PTHR46072">
    <property type="entry name" value="AMIDASE-RELATED-RELATED"/>
    <property type="match status" value="1"/>
</dbReference>
<dbReference type="SUPFAM" id="SSF75304">
    <property type="entry name" value="Amidase signature (AS) enzymes"/>
    <property type="match status" value="1"/>
</dbReference>
<feature type="active site" description="Charge relay system" evidence="5">
    <location>
        <position position="133"/>
    </location>
</feature>
<protein>
    <recommendedName>
        <fullName evidence="3">amidase</fullName>
        <ecNumber evidence="3">3.5.1.4</ecNumber>
    </recommendedName>
</protein>
<feature type="active site" description="Charge relay system" evidence="5">
    <location>
        <position position="210"/>
    </location>
</feature>